<keyword evidence="6" id="KW-0238">DNA-binding</keyword>
<dbReference type="Proteomes" id="UP000005408">
    <property type="component" value="Unassembled WGS sequence"/>
</dbReference>
<feature type="region of interest" description="Disordered" evidence="9">
    <location>
        <begin position="36"/>
        <end position="60"/>
    </location>
</feature>
<evidence type="ECO:0000256" key="2">
    <source>
        <dbReference type="ARBA" id="ARBA00022723"/>
    </source>
</evidence>
<dbReference type="AlphaFoldDB" id="A0A8W8NA86"/>
<dbReference type="FunFam" id="3.30.160.60:FF:001527">
    <property type="entry name" value="Zinc finger protein"/>
    <property type="match status" value="1"/>
</dbReference>
<name>A0A8W8NA86_MAGGI</name>
<dbReference type="GO" id="GO:0003700">
    <property type="term" value="F:DNA-binding transcription factor activity"/>
    <property type="evidence" value="ECO:0007669"/>
    <property type="project" value="TreeGrafter"/>
</dbReference>
<keyword evidence="5" id="KW-0862">Zinc</keyword>
<dbReference type="PANTHER" id="PTHR24404:SF84">
    <property type="entry name" value="C2H2-TYPE DOMAIN-CONTAINING PROTEIN-RELATED"/>
    <property type="match status" value="1"/>
</dbReference>
<dbReference type="PROSITE" id="PS50157">
    <property type="entry name" value="ZINC_FINGER_C2H2_2"/>
    <property type="match status" value="5"/>
</dbReference>
<evidence type="ECO:0000256" key="9">
    <source>
        <dbReference type="SAM" id="MobiDB-lite"/>
    </source>
</evidence>
<dbReference type="FunFam" id="3.30.160.60:FF:000340">
    <property type="entry name" value="zinc finger protein 473 isoform X1"/>
    <property type="match status" value="1"/>
</dbReference>
<evidence type="ECO:0000256" key="3">
    <source>
        <dbReference type="ARBA" id="ARBA00022737"/>
    </source>
</evidence>
<dbReference type="SMART" id="SM00355">
    <property type="entry name" value="ZnF_C2H2"/>
    <property type="match status" value="7"/>
</dbReference>
<keyword evidence="4 8" id="KW-0863">Zinc-finger</keyword>
<dbReference type="GO" id="GO:0008270">
    <property type="term" value="F:zinc ion binding"/>
    <property type="evidence" value="ECO:0007669"/>
    <property type="project" value="UniProtKB-KW"/>
</dbReference>
<accession>A0A8W8NA86</accession>
<feature type="domain" description="C2H2-type" evidence="10">
    <location>
        <begin position="95"/>
        <end position="122"/>
    </location>
</feature>
<evidence type="ECO:0000313" key="12">
    <source>
        <dbReference type="Proteomes" id="UP000005408"/>
    </source>
</evidence>
<evidence type="ECO:0000256" key="7">
    <source>
        <dbReference type="ARBA" id="ARBA00023242"/>
    </source>
</evidence>
<feature type="domain" description="C2H2-type" evidence="10">
    <location>
        <begin position="212"/>
        <end position="239"/>
    </location>
</feature>
<evidence type="ECO:0000259" key="10">
    <source>
        <dbReference type="PROSITE" id="PS50157"/>
    </source>
</evidence>
<feature type="domain" description="C2H2-type" evidence="10">
    <location>
        <begin position="126"/>
        <end position="153"/>
    </location>
</feature>
<evidence type="ECO:0000256" key="4">
    <source>
        <dbReference type="ARBA" id="ARBA00022771"/>
    </source>
</evidence>
<dbReference type="InterPro" id="IPR013087">
    <property type="entry name" value="Znf_C2H2_type"/>
</dbReference>
<comment type="subcellular location">
    <subcellularLocation>
        <location evidence="1">Nucleus</location>
    </subcellularLocation>
</comment>
<keyword evidence="3" id="KW-0677">Repeat</keyword>
<evidence type="ECO:0000313" key="11">
    <source>
        <dbReference type="EnsemblMetazoa" id="G5308.1:cds"/>
    </source>
</evidence>
<dbReference type="Gene3D" id="3.30.160.60">
    <property type="entry name" value="Classic Zinc Finger"/>
    <property type="match status" value="4"/>
</dbReference>
<evidence type="ECO:0000256" key="6">
    <source>
        <dbReference type="ARBA" id="ARBA00023125"/>
    </source>
</evidence>
<dbReference type="GO" id="GO:0005634">
    <property type="term" value="C:nucleus"/>
    <property type="evidence" value="ECO:0007669"/>
    <property type="project" value="UniProtKB-SubCell"/>
</dbReference>
<dbReference type="SUPFAM" id="SSF57667">
    <property type="entry name" value="beta-beta-alpha zinc fingers"/>
    <property type="match status" value="2"/>
</dbReference>
<dbReference type="PANTHER" id="PTHR24404">
    <property type="entry name" value="ZINC FINGER PROTEIN"/>
    <property type="match status" value="1"/>
</dbReference>
<protein>
    <recommendedName>
        <fullName evidence="10">C2H2-type domain-containing protein</fullName>
    </recommendedName>
</protein>
<dbReference type="Pfam" id="PF00096">
    <property type="entry name" value="zf-C2H2"/>
    <property type="match status" value="3"/>
</dbReference>
<feature type="domain" description="C2H2-type" evidence="10">
    <location>
        <begin position="183"/>
        <end position="211"/>
    </location>
</feature>
<proteinExistence type="predicted"/>
<feature type="domain" description="C2H2-type" evidence="10">
    <location>
        <begin position="154"/>
        <end position="181"/>
    </location>
</feature>
<evidence type="ECO:0000256" key="8">
    <source>
        <dbReference type="PROSITE-ProRule" id="PRU00042"/>
    </source>
</evidence>
<evidence type="ECO:0000256" key="5">
    <source>
        <dbReference type="ARBA" id="ARBA00022833"/>
    </source>
</evidence>
<feature type="region of interest" description="Disordered" evidence="9">
    <location>
        <begin position="289"/>
        <end position="323"/>
    </location>
</feature>
<keyword evidence="7" id="KW-0539">Nucleus</keyword>
<keyword evidence="2" id="KW-0479">Metal-binding</keyword>
<sequence>MIKNYAAKGFGNFSYTMSVNSLLTLDTEPALSVQITPKIEPPSPPPESEDSNSYHSSSKAPSNEEIENAFHCIVKKTAVSPSDAVEGSLKVVTKYMCRFCARQFESAEDMKQHIASHNRPGRASKHACYVCGKTYSTPSKLQRHVRVHSGERPYPCNVCGRRFTRSDHVKQHLKTHLPQREKNNCRICSTKFNTRQGLYNHLQQTHNIDKIFTCSKCGEAFDDPEKLKSHKVSHDKLQQPEVTESADIEGAMLIPNSMSPKLAEGENLMVIGLAKFSCNTEIVRDLEEEIDDDSNDGRSPPRSAAKRKINWTNGNEDDMDTDSADKVLNDAGTIDTDGTMYISPELMEKFIKSEPVDEYEDTNQALANQDGFQNAGISVHSSDSKFVKDMWQNNAESEVEDKKPTVDESETAIHFSTGTKSIGNGRKVTEIMVYPKTGAKVTSYSEPITSQTLADQAKIKIGPASFKAAQQRKKIQMNYPYPRNSFKQIVKTLGMDTSAVQVEQRKVAEKKQDSSEPPAALAGKRTWKCEHCSIYFEDCSMSLLHSALHDADEQDPFTCRKCLKKLGNRLEFTAHLIWHLEPSMDG</sequence>
<reference evidence="11" key="1">
    <citation type="submission" date="2022-08" db="UniProtKB">
        <authorList>
            <consortium name="EnsemblMetazoa"/>
        </authorList>
    </citation>
    <scope>IDENTIFICATION</scope>
    <source>
        <strain evidence="11">05x7-T-G4-1.051#20</strain>
    </source>
</reference>
<dbReference type="GO" id="GO:0006357">
    <property type="term" value="P:regulation of transcription by RNA polymerase II"/>
    <property type="evidence" value="ECO:0007669"/>
    <property type="project" value="TreeGrafter"/>
</dbReference>
<keyword evidence="12" id="KW-1185">Reference proteome</keyword>
<dbReference type="EnsemblMetazoa" id="G5308.1">
    <property type="protein sequence ID" value="G5308.1:cds"/>
    <property type="gene ID" value="G5308"/>
</dbReference>
<organism evidence="11 12">
    <name type="scientific">Magallana gigas</name>
    <name type="common">Pacific oyster</name>
    <name type="synonym">Crassostrea gigas</name>
    <dbReference type="NCBI Taxonomy" id="29159"/>
    <lineage>
        <taxon>Eukaryota</taxon>
        <taxon>Metazoa</taxon>
        <taxon>Spiralia</taxon>
        <taxon>Lophotrochozoa</taxon>
        <taxon>Mollusca</taxon>
        <taxon>Bivalvia</taxon>
        <taxon>Autobranchia</taxon>
        <taxon>Pteriomorphia</taxon>
        <taxon>Ostreida</taxon>
        <taxon>Ostreoidea</taxon>
        <taxon>Ostreidae</taxon>
        <taxon>Magallana</taxon>
    </lineage>
</organism>
<dbReference type="GO" id="GO:0000978">
    <property type="term" value="F:RNA polymerase II cis-regulatory region sequence-specific DNA binding"/>
    <property type="evidence" value="ECO:0007669"/>
    <property type="project" value="TreeGrafter"/>
</dbReference>
<evidence type="ECO:0000256" key="1">
    <source>
        <dbReference type="ARBA" id="ARBA00004123"/>
    </source>
</evidence>
<dbReference type="InterPro" id="IPR050589">
    <property type="entry name" value="Ikaros_C2H2-ZF"/>
</dbReference>
<dbReference type="InterPro" id="IPR036236">
    <property type="entry name" value="Znf_C2H2_sf"/>
</dbReference>
<dbReference type="PROSITE" id="PS00028">
    <property type="entry name" value="ZINC_FINGER_C2H2_1"/>
    <property type="match status" value="7"/>
</dbReference>